<dbReference type="PANTHER" id="PTHR43280:SF29">
    <property type="entry name" value="ARAC-FAMILY TRANSCRIPTIONAL REGULATOR"/>
    <property type="match status" value="1"/>
</dbReference>
<dbReference type="EMBL" id="MTSU01000010">
    <property type="protein sequence ID" value="ONF92611.1"/>
    <property type="molecule type" value="Genomic_DNA"/>
</dbReference>
<gene>
    <name evidence="5" type="ORF">BWD14_11820</name>
</gene>
<dbReference type="InterPro" id="IPR009057">
    <property type="entry name" value="Homeodomain-like_sf"/>
</dbReference>
<accession>A0AB73LX32</accession>
<name>A0AB73LX32_9LEPT</name>
<keyword evidence="3" id="KW-0804">Transcription</keyword>
<evidence type="ECO:0000313" key="6">
    <source>
        <dbReference type="Proteomes" id="UP000189337"/>
    </source>
</evidence>
<dbReference type="PROSITE" id="PS01124">
    <property type="entry name" value="HTH_ARAC_FAMILY_2"/>
    <property type="match status" value="1"/>
</dbReference>
<organism evidence="5 6">
    <name type="scientific">Leptospira santarosai</name>
    <dbReference type="NCBI Taxonomy" id="28183"/>
    <lineage>
        <taxon>Bacteria</taxon>
        <taxon>Pseudomonadati</taxon>
        <taxon>Spirochaetota</taxon>
        <taxon>Spirochaetia</taxon>
        <taxon>Leptospirales</taxon>
        <taxon>Leptospiraceae</taxon>
        <taxon>Leptospira</taxon>
    </lineage>
</organism>
<evidence type="ECO:0000256" key="3">
    <source>
        <dbReference type="ARBA" id="ARBA00023163"/>
    </source>
</evidence>
<evidence type="ECO:0000256" key="2">
    <source>
        <dbReference type="ARBA" id="ARBA00023125"/>
    </source>
</evidence>
<dbReference type="InterPro" id="IPR018060">
    <property type="entry name" value="HTH_AraC"/>
</dbReference>
<dbReference type="SMART" id="SM00342">
    <property type="entry name" value="HTH_ARAC"/>
    <property type="match status" value="1"/>
</dbReference>
<dbReference type="AlphaFoldDB" id="A0AB73LX32"/>
<dbReference type="Gene3D" id="1.10.10.60">
    <property type="entry name" value="Homeodomain-like"/>
    <property type="match status" value="2"/>
</dbReference>
<dbReference type="GO" id="GO:0003700">
    <property type="term" value="F:DNA-binding transcription factor activity"/>
    <property type="evidence" value="ECO:0007669"/>
    <property type="project" value="InterPro"/>
</dbReference>
<evidence type="ECO:0000259" key="4">
    <source>
        <dbReference type="PROSITE" id="PS01124"/>
    </source>
</evidence>
<dbReference type="GO" id="GO:0043565">
    <property type="term" value="F:sequence-specific DNA binding"/>
    <property type="evidence" value="ECO:0007669"/>
    <property type="project" value="InterPro"/>
</dbReference>
<protein>
    <submittedName>
        <fullName evidence="5">AraC family transcriptional regulator</fullName>
    </submittedName>
</protein>
<keyword evidence="2" id="KW-0238">DNA-binding</keyword>
<reference evidence="5 6" key="1">
    <citation type="submission" date="2017-01" db="EMBL/GenBank/DDBJ databases">
        <title>Comparative genomic analysis of Brazilian Leptospira santarosai.</title>
        <authorList>
            <person name="Moreno L.Z."/>
            <person name="Miraglia F."/>
            <person name="Kremer F.S."/>
            <person name="Eslabao M.R."/>
            <person name="Lilenbaum W."/>
            <person name="Dellagostin O.A."/>
            <person name="Moreno A.M."/>
        </authorList>
    </citation>
    <scope>NUCLEOTIDE SEQUENCE [LARGE SCALE GENOMIC DNA]</scope>
    <source>
        <strain evidence="5 6">M52/8-19</strain>
    </source>
</reference>
<dbReference type="PANTHER" id="PTHR43280">
    <property type="entry name" value="ARAC-FAMILY TRANSCRIPTIONAL REGULATOR"/>
    <property type="match status" value="1"/>
</dbReference>
<evidence type="ECO:0000256" key="1">
    <source>
        <dbReference type="ARBA" id="ARBA00023015"/>
    </source>
</evidence>
<feature type="domain" description="HTH araC/xylS-type" evidence="4">
    <location>
        <begin position="78"/>
        <end position="174"/>
    </location>
</feature>
<comment type="caution">
    <text evidence="5">The sequence shown here is derived from an EMBL/GenBank/DDBJ whole genome shotgun (WGS) entry which is preliminary data.</text>
</comment>
<keyword evidence="1" id="KW-0805">Transcription regulation</keyword>
<proteinExistence type="predicted"/>
<dbReference type="Proteomes" id="UP000189337">
    <property type="component" value="Unassembled WGS sequence"/>
</dbReference>
<evidence type="ECO:0000313" key="5">
    <source>
        <dbReference type="EMBL" id="ONF92611.1"/>
    </source>
</evidence>
<dbReference type="RefSeq" id="WP_076637782.1">
    <property type="nucleotide sequence ID" value="NZ_JASEXD010000052.1"/>
</dbReference>
<sequence length="181" mass="20746">MSDSKTFIHAKKNKTLTLSLYGAVRNFLKIAEILPFFFKSSLKIPNHSATPSTKSKNPRNILQNIDLQKVEFKLNEFLVQKNYTDEEIRLPDFAAAIGLSTHQASHYLNKKLKTNFSDFINFNRIEEAKRLILIGDSRFTLLDIAFESGFNSITTFHRACIKFAGCSPKMLRKKILENKSL</sequence>
<dbReference type="Pfam" id="PF12833">
    <property type="entry name" value="HTH_18"/>
    <property type="match status" value="1"/>
</dbReference>
<dbReference type="SUPFAM" id="SSF46689">
    <property type="entry name" value="Homeodomain-like"/>
    <property type="match status" value="1"/>
</dbReference>